<proteinExistence type="predicted"/>
<dbReference type="Proteomes" id="UP000034098">
    <property type="component" value="Unassembled WGS sequence"/>
</dbReference>
<dbReference type="GO" id="GO:0005829">
    <property type="term" value="C:cytosol"/>
    <property type="evidence" value="ECO:0007669"/>
    <property type="project" value="TreeGrafter"/>
</dbReference>
<feature type="domain" description="Pyridoxamine 5'-phosphate oxidase N-terminal" evidence="2">
    <location>
        <begin position="10"/>
        <end position="118"/>
    </location>
</feature>
<dbReference type="Pfam" id="PF01243">
    <property type="entry name" value="PNPOx_N"/>
    <property type="match status" value="1"/>
</dbReference>
<organism evidence="3 4">
    <name type="scientific">Microbacterium trichothecenolyticum</name>
    <name type="common">Aureobacterium trichothecenolyticum</name>
    <dbReference type="NCBI Taxonomy" id="69370"/>
    <lineage>
        <taxon>Bacteria</taxon>
        <taxon>Bacillati</taxon>
        <taxon>Actinomycetota</taxon>
        <taxon>Actinomycetes</taxon>
        <taxon>Micrococcales</taxon>
        <taxon>Microbacteriaceae</taxon>
        <taxon>Microbacterium</taxon>
    </lineage>
</organism>
<keyword evidence="1" id="KW-0560">Oxidoreductase</keyword>
<evidence type="ECO:0000313" key="3">
    <source>
        <dbReference type="EMBL" id="KJL40574.1"/>
    </source>
</evidence>
<dbReference type="OrthoDB" id="4551790at2"/>
<comment type="caution">
    <text evidence="3">The sequence shown here is derived from an EMBL/GenBank/DDBJ whole genome shotgun (WGS) entry which is preliminary data.</text>
</comment>
<dbReference type="PANTHER" id="PTHR35176">
    <property type="entry name" value="HEME OXYGENASE HI_0854-RELATED"/>
    <property type="match status" value="1"/>
</dbReference>
<dbReference type="EMBL" id="JYJA01000039">
    <property type="protein sequence ID" value="KJL40574.1"/>
    <property type="molecule type" value="Genomic_DNA"/>
</dbReference>
<dbReference type="InterPro" id="IPR012349">
    <property type="entry name" value="Split_barrel_FMN-bd"/>
</dbReference>
<dbReference type="GO" id="GO:0070967">
    <property type="term" value="F:coenzyme F420 binding"/>
    <property type="evidence" value="ECO:0007669"/>
    <property type="project" value="TreeGrafter"/>
</dbReference>
<dbReference type="AlphaFoldDB" id="A0A0M2H8V6"/>
<dbReference type="SUPFAM" id="SSF50475">
    <property type="entry name" value="FMN-binding split barrel"/>
    <property type="match status" value="1"/>
</dbReference>
<gene>
    <name evidence="3" type="ORF">RS82_03190</name>
</gene>
<dbReference type="InterPro" id="IPR052019">
    <property type="entry name" value="F420H2_bilvrd_red/Heme_oxyg"/>
</dbReference>
<dbReference type="GO" id="GO:0016627">
    <property type="term" value="F:oxidoreductase activity, acting on the CH-CH group of donors"/>
    <property type="evidence" value="ECO:0007669"/>
    <property type="project" value="TreeGrafter"/>
</dbReference>
<keyword evidence="4" id="KW-1185">Reference proteome</keyword>
<dbReference type="NCBIfam" id="TIGR03618">
    <property type="entry name" value="Rv1155_F420"/>
    <property type="match status" value="1"/>
</dbReference>
<dbReference type="Gene3D" id="2.30.110.10">
    <property type="entry name" value="Electron Transport, Fmn-binding Protein, Chain A"/>
    <property type="match status" value="1"/>
</dbReference>
<accession>A0A0M2H8V6</accession>
<evidence type="ECO:0000259" key="2">
    <source>
        <dbReference type="Pfam" id="PF01243"/>
    </source>
</evidence>
<dbReference type="RefSeq" id="WP_045301192.1">
    <property type="nucleotide sequence ID" value="NZ_JYJA01000039.1"/>
</dbReference>
<dbReference type="PATRIC" id="fig|69370.6.peg.3249"/>
<dbReference type="InterPro" id="IPR019920">
    <property type="entry name" value="F420-binding_dom_put"/>
</dbReference>
<reference evidence="3 4" key="1">
    <citation type="submission" date="2015-02" db="EMBL/GenBank/DDBJ databases">
        <title>Draft genome sequences of ten Microbacterium spp. with emphasis on heavy metal contaminated environments.</title>
        <authorList>
            <person name="Corretto E."/>
        </authorList>
    </citation>
    <scope>NUCLEOTIDE SEQUENCE [LARGE SCALE GENOMIC DNA]</scope>
    <source>
        <strain evidence="3 4">DSM 8608</strain>
    </source>
</reference>
<dbReference type="PANTHER" id="PTHR35176:SF1">
    <property type="entry name" value="F420H(2)-DEPENDENT BILIVERDIN REDUCTASE"/>
    <property type="match status" value="1"/>
</dbReference>
<evidence type="ECO:0000313" key="4">
    <source>
        <dbReference type="Proteomes" id="UP000034098"/>
    </source>
</evidence>
<dbReference type="InterPro" id="IPR011576">
    <property type="entry name" value="Pyridox_Oxase_N"/>
</dbReference>
<sequence length="129" mass="14191">MRELSEAGIEFVRERHIGTLSTLAPWGGIHAVAVGFTLHDGLLRIITSRDSQKVRNVWRDGTATISQVDGARWLSFQGAATVHDDPDEVALAVALYAERYRQPRVNPLRVAIVLTPSRLMGSGGLFREA</sequence>
<name>A0A0M2H8V6_MICTR</name>
<protein>
    <submittedName>
        <fullName evidence="3">Pyridoxamine 5'-phosphate oxidase</fullName>
    </submittedName>
</protein>
<evidence type="ECO:0000256" key="1">
    <source>
        <dbReference type="ARBA" id="ARBA00023002"/>
    </source>
</evidence>